<organism evidence="2 3">
    <name type="scientific">Eumeta variegata</name>
    <name type="common">Bagworm moth</name>
    <name type="synonym">Eumeta japonica</name>
    <dbReference type="NCBI Taxonomy" id="151549"/>
    <lineage>
        <taxon>Eukaryota</taxon>
        <taxon>Metazoa</taxon>
        <taxon>Ecdysozoa</taxon>
        <taxon>Arthropoda</taxon>
        <taxon>Hexapoda</taxon>
        <taxon>Insecta</taxon>
        <taxon>Pterygota</taxon>
        <taxon>Neoptera</taxon>
        <taxon>Endopterygota</taxon>
        <taxon>Lepidoptera</taxon>
        <taxon>Glossata</taxon>
        <taxon>Ditrysia</taxon>
        <taxon>Tineoidea</taxon>
        <taxon>Psychidae</taxon>
        <taxon>Oiketicinae</taxon>
        <taxon>Eumeta</taxon>
    </lineage>
</organism>
<accession>A0A4C1XLD9</accession>
<feature type="region of interest" description="Disordered" evidence="1">
    <location>
        <begin position="1"/>
        <end position="21"/>
    </location>
</feature>
<dbReference type="Proteomes" id="UP000299102">
    <property type="component" value="Unassembled WGS sequence"/>
</dbReference>
<keyword evidence="3" id="KW-1185">Reference proteome</keyword>
<dbReference type="EMBL" id="BGZK01000867">
    <property type="protein sequence ID" value="GBP63324.1"/>
    <property type="molecule type" value="Genomic_DNA"/>
</dbReference>
<evidence type="ECO:0000313" key="2">
    <source>
        <dbReference type="EMBL" id="GBP63324.1"/>
    </source>
</evidence>
<protein>
    <submittedName>
        <fullName evidence="2">Uncharacterized protein</fullName>
    </submittedName>
</protein>
<feature type="region of interest" description="Disordered" evidence="1">
    <location>
        <begin position="61"/>
        <end position="81"/>
    </location>
</feature>
<proteinExistence type="predicted"/>
<dbReference type="AlphaFoldDB" id="A0A4C1XLD9"/>
<evidence type="ECO:0000313" key="3">
    <source>
        <dbReference type="Proteomes" id="UP000299102"/>
    </source>
</evidence>
<comment type="caution">
    <text evidence="2">The sequence shown here is derived from an EMBL/GenBank/DDBJ whole genome shotgun (WGS) entry which is preliminary data.</text>
</comment>
<gene>
    <name evidence="2" type="ORF">EVAR_41912_1</name>
</gene>
<reference evidence="2 3" key="1">
    <citation type="journal article" date="2019" name="Commun. Biol.">
        <title>The bagworm genome reveals a unique fibroin gene that provides high tensile strength.</title>
        <authorList>
            <person name="Kono N."/>
            <person name="Nakamura H."/>
            <person name="Ohtoshi R."/>
            <person name="Tomita M."/>
            <person name="Numata K."/>
            <person name="Arakawa K."/>
        </authorList>
    </citation>
    <scope>NUCLEOTIDE SEQUENCE [LARGE SCALE GENOMIC DNA]</scope>
</reference>
<sequence>MGALASAGSCGDRPSDLNDPIVKSDNPIPIITAISTAPAALTAYTLDREVRCLKTINSSTSYDRRQRRAATKENPPSAASV</sequence>
<evidence type="ECO:0000256" key="1">
    <source>
        <dbReference type="SAM" id="MobiDB-lite"/>
    </source>
</evidence>
<name>A0A4C1XLD9_EUMVA</name>